<dbReference type="GeneID" id="66878518"/>
<dbReference type="InterPro" id="IPR003065">
    <property type="entry name" value="Invas_SpaK"/>
</dbReference>
<evidence type="ECO:0000313" key="3">
    <source>
        <dbReference type="Proteomes" id="UP000255169"/>
    </source>
</evidence>
<accession>A0A0A8VEY1</accession>
<dbReference type="EMBL" id="LN681231">
    <property type="protein sequence ID" value="CEK26544.1"/>
    <property type="molecule type" value="Genomic_DNA"/>
</dbReference>
<dbReference type="Pfam" id="PF03519">
    <property type="entry name" value="Invas_SpaK"/>
    <property type="match status" value="1"/>
</dbReference>
<name>A0A0A8VEY1_YERRU</name>
<dbReference type="CDD" id="cd17035">
    <property type="entry name" value="T3SC_IB_Spa15-like"/>
    <property type="match status" value="1"/>
</dbReference>
<dbReference type="Proteomes" id="UP000255169">
    <property type="component" value="Unassembled WGS sequence"/>
</dbReference>
<protein>
    <submittedName>
        <fullName evidence="1 2">Type III secretion system protein</fullName>
    </submittedName>
</protein>
<sequence>MKYRFIEMLNEFLQSVGRDDLINAELDCHSTIQLELDNMPPINVDMQTDDVILWTVISEYEPVRIEVASIPLLNSILEYQTSCFMPGQPALQINDNSLIMSCILRDEALTEPMLFGASLEEFFDRSVQINKILMN</sequence>
<evidence type="ECO:0000313" key="2">
    <source>
        <dbReference type="EMBL" id="SUQ00071.1"/>
    </source>
</evidence>
<dbReference type="OrthoDB" id="6455578at2"/>
<reference evidence="1" key="1">
    <citation type="journal article" date="2015" name="Genome Announc.">
        <title>Complete Genome Sequence of Yersinia ruckeri Strain CSF007-82, Etiologic Agent of Red Mouth Disease in Salmonid Fish.</title>
        <authorList>
            <person name="Nelson M.C."/>
            <person name="LaPatra S.E."/>
            <person name="Welch T.J."/>
            <person name="Graf J."/>
        </authorList>
    </citation>
    <scope>NUCLEOTIDE SEQUENCE</scope>
    <source>
        <strain evidence="1">CSF007-82</strain>
    </source>
</reference>
<organism evidence="1">
    <name type="scientific">Yersinia ruckeri</name>
    <dbReference type="NCBI Taxonomy" id="29486"/>
    <lineage>
        <taxon>Bacteria</taxon>
        <taxon>Pseudomonadati</taxon>
        <taxon>Pseudomonadota</taxon>
        <taxon>Gammaproteobacteria</taxon>
        <taxon>Enterobacterales</taxon>
        <taxon>Yersiniaceae</taxon>
        <taxon>Yersinia</taxon>
    </lineage>
</organism>
<dbReference type="PRINTS" id="PR01305">
    <property type="entry name" value="SSPAKPROTEIN"/>
</dbReference>
<dbReference type="STRING" id="29486.UGYR_13730"/>
<evidence type="ECO:0000313" key="1">
    <source>
        <dbReference type="EMBL" id="CEK26544.1"/>
    </source>
</evidence>
<dbReference type="Gene3D" id="3.30.1460.10">
    <property type="match status" value="1"/>
</dbReference>
<proteinExistence type="predicted"/>
<dbReference type="RefSeq" id="WP_038251261.1">
    <property type="nucleotide sequence ID" value="NZ_CCYO01000015.1"/>
</dbReference>
<gene>
    <name evidence="2" type="primary">ysaK</name>
    <name evidence="1" type="ORF">CSF007_3825</name>
    <name evidence="2" type="ORF">NCTC10476_01344</name>
</gene>
<dbReference type="EMBL" id="UHJG01000001">
    <property type="protein sequence ID" value="SUQ00071.1"/>
    <property type="molecule type" value="Genomic_DNA"/>
</dbReference>
<dbReference type="AlphaFoldDB" id="A0A0A8VEY1"/>
<keyword evidence="3" id="KW-1185">Reference proteome</keyword>
<reference evidence="2 3" key="2">
    <citation type="submission" date="2018-06" db="EMBL/GenBank/DDBJ databases">
        <authorList>
            <consortium name="Pathogen Informatics"/>
            <person name="Doyle S."/>
        </authorList>
    </citation>
    <scope>NUCLEOTIDE SEQUENCE [LARGE SCALE GENOMIC DNA]</scope>
    <source>
        <strain evidence="2 3">NCTC10476</strain>
    </source>
</reference>
<dbReference type="SUPFAM" id="SSF69635">
    <property type="entry name" value="Type III secretory system chaperone-like"/>
    <property type="match status" value="1"/>
</dbReference>